<protein>
    <submittedName>
        <fullName evidence="8">Protoporphyrinogen IX oxidase, aerobic, HemY</fullName>
    </submittedName>
</protein>
<keyword evidence="2" id="KW-0285">Flavoprotein</keyword>
<dbReference type="Proteomes" id="UP000055590">
    <property type="component" value="Chromosome"/>
</dbReference>
<comment type="pathway">
    <text evidence="6">Porphyrin-containing compound metabolism.</text>
</comment>
<dbReference type="InterPro" id="IPR036188">
    <property type="entry name" value="FAD/NAD-bd_sf"/>
</dbReference>
<evidence type="ECO:0000256" key="6">
    <source>
        <dbReference type="ARBA" id="ARBA00023444"/>
    </source>
</evidence>
<evidence type="ECO:0000313" key="9">
    <source>
        <dbReference type="Proteomes" id="UP000055590"/>
    </source>
</evidence>
<keyword evidence="3" id="KW-0274">FAD</keyword>
<dbReference type="Gene3D" id="1.10.3110.10">
    <property type="entry name" value="protoporphyrinogen ix oxidase, domain 3"/>
    <property type="match status" value="1"/>
</dbReference>
<dbReference type="InterPro" id="IPR004572">
    <property type="entry name" value="Protoporphyrinogen_oxidase"/>
</dbReference>
<keyword evidence="9" id="KW-1185">Reference proteome</keyword>
<reference evidence="8 9" key="1">
    <citation type="submission" date="2015-08" db="EMBL/GenBank/DDBJ databases">
        <authorList>
            <person name="Babu N.S."/>
            <person name="Beckwith C.J."/>
            <person name="Beseler K.G."/>
            <person name="Brison A."/>
            <person name="Carone J.V."/>
            <person name="Caskin T.P."/>
            <person name="Diamond M."/>
            <person name="Durham M.E."/>
            <person name="Foxe J.M."/>
            <person name="Go M."/>
            <person name="Henderson B.A."/>
            <person name="Jones I.B."/>
            <person name="McGettigan J.A."/>
            <person name="Micheletti S.J."/>
            <person name="Nasrallah M.E."/>
            <person name="Ortiz D."/>
            <person name="Piller C.R."/>
            <person name="Privatt S.R."/>
            <person name="Schneider S.L."/>
            <person name="Sharp S."/>
            <person name="Smith T.C."/>
            <person name="Stanton J.D."/>
            <person name="Ullery H.E."/>
            <person name="Wilson R.J."/>
            <person name="Serrano M.G."/>
            <person name="Buck G."/>
            <person name="Lee V."/>
            <person name="Wang Y."/>
            <person name="Carvalho R."/>
            <person name="Voegtly L."/>
            <person name="Shi R."/>
            <person name="Duckworth R."/>
            <person name="Johnson A."/>
            <person name="Loviza R."/>
            <person name="Walstead R."/>
            <person name="Shah Z."/>
            <person name="Kiflezghi M."/>
            <person name="Wade K."/>
            <person name="Ball S.L."/>
            <person name="Bradley K.W."/>
            <person name="Asai D.J."/>
            <person name="Bowman C.A."/>
            <person name="Russell D.A."/>
            <person name="Pope W.H."/>
            <person name="Jacobs-Sera D."/>
            <person name="Hendrix R.W."/>
            <person name="Hatfull G.F."/>
        </authorList>
    </citation>
    <scope>NUCLEOTIDE SEQUENCE [LARGE SCALE GENOMIC DNA]</scope>
    <source>
        <strain evidence="8 9">DSM 27710</strain>
    </source>
</reference>
<dbReference type="KEGG" id="vin:AKJ08_0653"/>
<dbReference type="GO" id="GO:0004729">
    <property type="term" value="F:oxygen-dependent protoporphyrinogen oxidase activity"/>
    <property type="evidence" value="ECO:0007669"/>
    <property type="project" value="InterPro"/>
</dbReference>
<dbReference type="OrthoDB" id="20837at2"/>
<sequence length="453" mass="47507">MRVAIVGGGISGLALAERLAAAGAEPLVLEADDRAGGKIATRRKDGFLLEAGPNGFLDKEPATLELASRIGLRDSLRQAETAAKRRWVFVRGALREVPSTPPAFLRSDILPPFAKARVALEPFSRRAKPGVDESIADFGRRHLGARATRDLLGAMVLGIFGGDVEKLSLASCFPKMAELERAHRSLVLGMIRLQREKKGAGGPAGPGGVLTSVEGGLGHYPARLAETLGSAVRTGVRVDALSVTESGVRLHTNSGGRAAELDADAVAITAPADVASRLLAPLDPALGELAAGVPYAPMAVVHLAWPRARIAHPLDGFGFLVPPHEGRGILGAIFVSSIFPWRAPPDQALFTVMIGGAVRPELAARPEAELATLAASELGGIIGASGDPSLAEVIRWQRAIPQYVIGHEARRREAMERIARLGPVHLGGNAWRGIGVNDCIAAAAPLATEILDR</sequence>
<dbReference type="SUPFAM" id="SSF51905">
    <property type="entry name" value="FAD/NAD(P)-binding domain"/>
    <property type="match status" value="1"/>
</dbReference>
<dbReference type="InterPro" id="IPR002937">
    <property type="entry name" value="Amino_oxidase"/>
</dbReference>
<dbReference type="AlphaFoldDB" id="A0A0K1PA27"/>
<gene>
    <name evidence="8" type="ORF">AKJ08_0653</name>
</gene>
<organism evidence="8 9">
    <name type="scientific">Vulgatibacter incomptus</name>
    <dbReference type="NCBI Taxonomy" id="1391653"/>
    <lineage>
        <taxon>Bacteria</taxon>
        <taxon>Pseudomonadati</taxon>
        <taxon>Myxococcota</taxon>
        <taxon>Myxococcia</taxon>
        <taxon>Myxococcales</taxon>
        <taxon>Cystobacterineae</taxon>
        <taxon>Vulgatibacteraceae</taxon>
        <taxon>Vulgatibacter</taxon>
    </lineage>
</organism>
<evidence type="ECO:0000313" key="8">
    <source>
        <dbReference type="EMBL" id="AKU90266.1"/>
    </source>
</evidence>
<feature type="domain" description="Amine oxidase" evidence="7">
    <location>
        <begin position="10"/>
        <end position="450"/>
    </location>
</feature>
<dbReference type="EMBL" id="CP012332">
    <property type="protein sequence ID" value="AKU90266.1"/>
    <property type="molecule type" value="Genomic_DNA"/>
</dbReference>
<dbReference type="STRING" id="1391653.AKJ08_0653"/>
<dbReference type="PANTHER" id="PTHR42923">
    <property type="entry name" value="PROTOPORPHYRINOGEN OXIDASE"/>
    <property type="match status" value="1"/>
</dbReference>
<name>A0A0K1PA27_9BACT</name>
<dbReference type="Gene3D" id="3.90.660.20">
    <property type="entry name" value="Protoporphyrinogen oxidase, mitochondrial, domain 2"/>
    <property type="match status" value="1"/>
</dbReference>
<evidence type="ECO:0000256" key="1">
    <source>
        <dbReference type="ARBA" id="ARBA00001974"/>
    </source>
</evidence>
<keyword evidence="4" id="KW-0560">Oxidoreductase</keyword>
<dbReference type="RefSeq" id="WP_050724738.1">
    <property type="nucleotide sequence ID" value="NZ_CP012332.1"/>
</dbReference>
<dbReference type="NCBIfam" id="TIGR00562">
    <property type="entry name" value="proto_IX_ox"/>
    <property type="match status" value="1"/>
</dbReference>
<dbReference type="Pfam" id="PF01593">
    <property type="entry name" value="Amino_oxidase"/>
    <property type="match status" value="1"/>
</dbReference>
<evidence type="ECO:0000256" key="3">
    <source>
        <dbReference type="ARBA" id="ARBA00022827"/>
    </source>
</evidence>
<dbReference type="Gene3D" id="3.50.50.60">
    <property type="entry name" value="FAD/NAD(P)-binding domain"/>
    <property type="match status" value="1"/>
</dbReference>
<comment type="cofactor">
    <cofactor evidence="1">
        <name>FAD</name>
        <dbReference type="ChEBI" id="CHEBI:57692"/>
    </cofactor>
</comment>
<keyword evidence="5" id="KW-0350">Heme biosynthesis</keyword>
<dbReference type="PANTHER" id="PTHR42923:SF3">
    <property type="entry name" value="PROTOPORPHYRINOGEN OXIDASE"/>
    <property type="match status" value="1"/>
</dbReference>
<accession>A0A0K1PA27</accession>
<evidence type="ECO:0000256" key="2">
    <source>
        <dbReference type="ARBA" id="ARBA00022630"/>
    </source>
</evidence>
<evidence type="ECO:0000256" key="5">
    <source>
        <dbReference type="ARBA" id="ARBA00023133"/>
    </source>
</evidence>
<dbReference type="InterPro" id="IPR050464">
    <property type="entry name" value="Zeta_carotene_desat/Oxidored"/>
</dbReference>
<evidence type="ECO:0000256" key="4">
    <source>
        <dbReference type="ARBA" id="ARBA00023002"/>
    </source>
</evidence>
<dbReference type="SUPFAM" id="SSF54373">
    <property type="entry name" value="FAD-linked reductases, C-terminal domain"/>
    <property type="match status" value="1"/>
</dbReference>
<evidence type="ECO:0000259" key="7">
    <source>
        <dbReference type="Pfam" id="PF01593"/>
    </source>
</evidence>
<proteinExistence type="predicted"/>
<dbReference type="GO" id="GO:0006783">
    <property type="term" value="P:heme biosynthetic process"/>
    <property type="evidence" value="ECO:0007669"/>
    <property type="project" value="UniProtKB-KW"/>
</dbReference>